<comment type="similarity">
    <text evidence="1">Belongs to the transposase IS21/IS408/IS1162 family.</text>
</comment>
<dbReference type="SUPFAM" id="SSF53098">
    <property type="entry name" value="Ribonuclease H-like"/>
    <property type="match status" value="1"/>
</dbReference>
<dbReference type="GO" id="GO:0032196">
    <property type="term" value="P:transposition"/>
    <property type="evidence" value="ECO:0007669"/>
    <property type="project" value="UniProtKB-KW"/>
</dbReference>
<evidence type="ECO:0000256" key="4">
    <source>
        <dbReference type="ARBA" id="ARBA00023172"/>
    </source>
</evidence>
<dbReference type="GO" id="GO:0003677">
    <property type="term" value="F:DNA binding"/>
    <property type="evidence" value="ECO:0007669"/>
    <property type="project" value="UniProtKB-KW"/>
</dbReference>
<evidence type="ECO:0000256" key="3">
    <source>
        <dbReference type="ARBA" id="ARBA00023125"/>
    </source>
</evidence>
<evidence type="ECO:0000313" key="7">
    <source>
        <dbReference type="EMBL" id="MBB2162901.1"/>
    </source>
</evidence>
<dbReference type="SUPFAM" id="SSF46689">
    <property type="entry name" value="Homeodomain-like"/>
    <property type="match status" value="1"/>
</dbReference>
<dbReference type="Gene3D" id="1.10.10.60">
    <property type="entry name" value="Homeodomain-like"/>
    <property type="match status" value="1"/>
</dbReference>
<dbReference type="PANTHER" id="PTHR35004:SF6">
    <property type="entry name" value="TRANSPOSASE"/>
    <property type="match status" value="1"/>
</dbReference>
<dbReference type="InterPro" id="IPR017894">
    <property type="entry name" value="HTH_IS21_transposase_type"/>
</dbReference>
<dbReference type="Gene3D" id="3.30.420.10">
    <property type="entry name" value="Ribonuclease H-like superfamily/Ribonuclease H"/>
    <property type="match status" value="1"/>
</dbReference>
<organism evidence="7 8">
    <name type="scientific">Gluconacetobacter sacchari</name>
    <dbReference type="NCBI Taxonomy" id="92759"/>
    <lineage>
        <taxon>Bacteria</taxon>
        <taxon>Pseudomonadati</taxon>
        <taxon>Pseudomonadota</taxon>
        <taxon>Alphaproteobacteria</taxon>
        <taxon>Acetobacterales</taxon>
        <taxon>Acetobacteraceae</taxon>
        <taxon>Gluconacetobacter</taxon>
    </lineage>
</organism>
<evidence type="ECO:0000256" key="1">
    <source>
        <dbReference type="ARBA" id="ARBA00009277"/>
    </source>
</evidence>
<dbReference type="GO" id="GO:0006310">
    <property type="term" value="P:DNA recombination"/>
    <property type="evidence" value="ECO:0007669"/>
    <property type="project" value="UniProtKB-KW"/>
</dbReference>
<dbReference type="Proteomes" id="UP000589085">
    <property type="component" value="Unassembled WGS sequence"/>
</dbReference>
<dbReference type="InterPro" id="IPR001584">
    <property type="entry name" value="Integrase_cat-core"/>
</dbReference>
<sequence length="415" mass="47436">MIGVRETVLIHELKRQGLGVSAIARQTGLDRKTVRRYLARGIEAPRYNPREESERIAERFCSYLLGRLEAYPGLSARRLHREITPMGYEGAYSTLTEYLRLVRPQVPKVFERRFETAPGEQAQVDFAEFPVTFLTEPQAPRKVWLFSMVLGHSRWLWGRFCPNQTLETVLRCHIAAFEAMGGSCTEILYDRMKTAVLGEDPTGVITYNPSLVALLDHYGSAPRACQPYRAKTKGKVERPFRYIRQDFFLGQSFRDLDELNARFDDWLRSIANARCHATTGRIVAEHFADERSHLRALPAHPYDAVLTVERRVSREGMVSIGGNLYSVPDTARRRILEIQNHPTEVRIFEEGAMIARHPVLDGRNQRRVDPAHRKAVPAARQIRTSPERTNVARRPLAFYEAVARRLATTGTGDRP</sequence>
<evidence type="ECO:0000259" key="6">
    <source>
        <dbReference type="PROSITE" id="PS50994"/>
    </source>
</evidence>
<keyword evidence="4" id="KW-0233">DNA recombination</keyword>
<name>A0A7W4IHE7_9PROT</name>
<dbReference type="EMBL" id="JABEQJ010000079">
    <property type="protein sequence ID" value="MBB2162901.1"/>
    <property type="molecule type" value="Genomic_DNA"/>
</dbReference>
<keyword evidence="2" id="KW-0815">Transposition</keyword>
<dbReference type="InterPro" id="IPR012337">
    <property type="entry name" value="RNaseH-like_sf"/>
</dbReference>
<evidence type="ECO:0000259" key="5">
    <source>
        <dbReference type="PROSITE" id="PS50531"/>
    </source>
</evidence>
<accession>A0A7W4IHE7</accession>
<feature type="domain" description="Integrase catalytic" evidence="6">
    <location>
        <begin position="114"/>
        <end position="291"/>
    </location>
</feature>
<dbReference type="Pfam" id="PF22483">
    <property type="entry name" value="Mu-transpos_C_2"/>
    <property type="match status" value="1"/>
</dbReference>
<dbReference type="GO" id="GO:0015074">
    <property type="term" value="P:DNA integration"/>
    <property type="evidence" value="ECO:0007669"/>
    <property type="project" value="InterPro"/>
</dbReference>
<dbReference type="NCBIfam" id="NF033546">
    <property type="entry name" value="transpos_IS21"/>
    <property type="match status" value="1"/>
</dbReference>
<dbReference type="Pfam" id="PF00665">
    <property type="entry name" value="rve"/>
    <property type="match status" value="1"/>
</dbReference>
<gene>
    <name evidence="7" type="ORF">HLH48_22760</name>
</gene>
<evidence type="ECO:0000256" key="2">
    <source>
        <dbReference type="ARBA" id="ARBA00022578"/>
    </source>
</evidence>
<dbReference type="PANTHER" id="PTHR35004">
    <property type="entry name" value="TRANSPOSASE RV3428C-RELATED"/>
    <property type="match status" value="1"/>
</dbReference>
<dbReference type="InterPro" id="IPR009057">
    <property type="entry name" value="Homeodomain-like_sf"/>
</dbReference>
<dbReference type="RefSeq" id="WP_182999708.1">
    <property type="nucleotide sequence ID" value="NZ_JABEQJ010000079.1"/>
</dbReference>
<evidence type="ECO:0000313" key="8">
    <source>
        <dbReference type="Proteomes" id="UP000589085"/>
    </source>
</evidence>
<keyword evidence="3" id="KW-0238">DNA-binding</keyword>
<reference evidence="7 8" key="1">
    <citation type="submission" date="2020-04" db="EMBL/GenBank/DDBJ databases">
        <title>Description of novel Gluconacetobacter.</title>
        <authorList>
            <person name="Sombolestani A."/>
        </authorList>
    </citation>
    <scope>NUCLEOTIDE SEQUENCE [LARGE SCALE GENOMIC DNA]</scope>
    <source>
        <strain evidence="7 8">LMG 19747</strain>
    </source>
</reference>
<comment type="caution">
    <text evidence="7">The sequence shown here is derived from an EMBL/GenBank/DDBJ whole genome shotgun (WGS) entry which is preliminary data.</text>
</comment>
<protein>
    <submittedName>
        <fullName evidence="7">IS21 family transposase</fullName>
    </submittedName>
</protein>
<dbReference type="PROSITE" id="PS50531">
    <property type="entry name" value="HTH_IS21"/>
    <property type="match status" value="1"/>
</dbReference>
<feature type="domain" description="HTH IS21-type" evidence="5">
    <location>
        <begin position="5"/>
        <end position="68"/>
    </location>
</feature>
<proteinExistence type="inferred from homology"/>
<dbReference type="InterPro" id="IPR036397">
    <property type="entry name" value="RNaseH_sf"/>
</dbReference>
<dbReference type="AlphaFoldDB" id="A0A7W4IHE7"/>
<dbReference type="InterPro" id="IPR054353">
    <property type="entry name" value="IstA-like_C"/>
</dbReference>
<dbReference type="PROSITE" id="PS50994">
    <property type="entry name" value="INTEGRASE"/>
    <property type="match status" value="1"/>
</dbReference>